<dbReference type="Pfam" id="PF02653">
    <property type="entry name" value="BPD_transp_2"/>
    <property type="match status" value="1"/>
</dbReference>
<evidence type="ECO:0000256" key="1">
    <source>
        <dbReference type="ARBA" id="ARBA00004651"/>
    </source>
</evidence>
<keyword evidence="5 6" id="KW-0472">Membrane</keyword>
<feature type="transmembrane region" description="Helical" evidence="6">
    <location>
        <begin position="58"/>
        <end position="88"/>
    </location>
</feature>
<evidence type="ECO:0000256" key="6">
    <source>
        <dbReference type="SAM" id="Phobius"/>
    </source>
</evidence>
<evidence type="ECO:0000256" key="4">
    <source>
        <dbReference type="ARBA" id="ARBA00022989"/>
    </source>
</evidence>
<keyword evidence="2" id="KW-1003">Cell membrane</keyword>
<evidence type="ECO:0000313" key="8">
    <source>
        <dbReference type="Proteomes" id="UP000553963"/>
    </source>
</evidence>
<evidence type="ECO:0000313" key="7">
    <source>
        <dbReference type="EMBL" id="MBB3932513.1"/>
    </source>
</evidence>
<comment type="subcellular location">
    <subcellularLocation>
        <location evidence="1">Cell membrane</location>
        <topology evidence="1">Multi-pass membrane protein</topology>
    </subcellularLocation>
</comment>
<evidence type="ECO:0000256" key="3">
    <source>
        <dbReference type="ARBA" id="ARBA00022692"/>
    </source>
</evidence>
<reference evidence="7 8" key="1">
    <citation type="submission" date="2020-08" db="EMBL/GenBank/DDBJ databases">
        <title>Genomic Encyclopedia of Type Strains, Phase IV (KMG-IV): sequencing the most valuable type-strain genomes for metagenomic binning, comparative biology and taxonomic classification.</title>
        <authorList>
            <person name="Goeker M."/>
        </authorList>
    </citation>
    <scope>NUCLEOTIDE SEQUENCE [LARGE SCALE GENOMIC DNA]</scope>
    <source>
        <strain evidence="7 8">DSM 25966</strain>
    </source>
</reference>
<dbReference type="GO" id="GO:0005886">
    <property type="term" value="C:plasma membrane"/>
    <property type="evidence" value="ECO:0007669"/>
    <property type="project" value="UniProtKB-SubCell"/>
</dbReference>
<dbReference type="PANTHER" id="PTHR32196">
    <property type="entry name" value="ABC TRANSPORTER PERMEASE PROTEIN YPHD-RELATED-RELATED"/>
    <property type="match status" value="1"/>
</dbReference>
<feature type="transmembrane region" description="Helical" evidence="6">
    <location>
        <begin position="130"/>
        <end position="150"/>
    </location>
</feature>
<dbReference type="Proteomes" id="UP000553963">
    <property type="component" value="Unassembled WGS sequence"/>
</dbReference>
<feature type="transmembrane region" description="Helical" evidence="6">
    <location>
        <begin position="100"/>
        <end position="124"/>
    </location>
</feature>
<keyword evidence="4 6" id="KW-1133">Transmembrane helix</keyword>
<name>A0A840ATD6_9HYPH</name>
<proteinExistence type="predicted"/>
<feature type="transmembrane region" description="Helical" evidence="6">
    <location>
        <begin position="21"/>
        <end position="38"/>
    </location>
</feature>
<sequence>MSVAAAGEPKWNGGMSLFRKINIAVIVFVILYAGIAILQPNYLEPAGITNFLRRATPLAVLACGQIFVLVAGGFDLSMGALVTLTVIGGSMLTDNDPGNTAWAILVLYAIGLGVGLVNGLVVTVLRVPSIIATLGMLLSLNGVAMMWSGGSPRGYLPDNFRFFGRFTFRDVPLVGSFPVAVVVLVVVALAAWWGLQKTVFGKRVFAIGDNPRAAALSGVRVEATRIAAFVISALAAVTGGILLGGFGGVSVDVGSGLELQAIAACVIGGVQLMGGRGSVIGAVAGALTLFALFTLLNLLGLPQPLKDTAQGVILISAVASGAWRRRRAG</sequence>
<feature type="transmembrane region" description="Helical" evidence="6">
    <location>
        <begin position="171"/>
        <end position="195"/>
    </location>
</feature>
<feature type="transmembrane region" description="Helical" evidence="6">
    <location>
        <begin position="226"/>
        <end position="249"/>
    </location>
</feature>
<protein>
    <submittedName>
        <fullName evidence="7">Ribose transport system permease protein</fullName>
    </submittedName>
</protein>
<evidence type="ECO:0000256" key="2">
    <source>
        <dbReference type="ARBA" id="ARBA00022475"/>
    </source>
</evidence>
<dbReference type="InterPro" id="IPR001851">
    <property type="entry name" value="ABC_transp_permease"/>
</dbReference>
<dbReference type="AlphaFoldDB" id="A0A840ATD6"/>
<feature type="transmembrane region" description="Helical" evidence="6">
    <location>
        <begin position="279"/>
        <end position="299"/>
    </location>
</feature>
<dbReference type="EMBL" id="JACIDS010000004">
    <property type="protein sequence ID" value="MBB3932513.1"/>
    <property type="molecule type" value="Genomic_DNA"/>
</dbReference>
<keyword evidence="8" id="KW-1185">Reference proteome</keyword>
<comment type="caution">
    <text evidence="7">The sequence shown here is derived from an EMBL/GenBank/DDBJ whole genome shotgun (WGS) entry which is preliminary data.</text>
</comment>
<gene>
    <name evidence="7" type="ORF">GGR25_003571</name>
</gene>
<organism evidence="7 8">
    <name type="scientific">Kaistia hirudinis</name>
    <dbReference type="NCBI Taxonomy" id="1293440"/>
    <lineage>
        <taxon>Bacteria</taxon>
        <taxon>Pseudomonadati</taxon>
        <taxon>Pseudomonadota</taxon>
        <taxon>Alphaproteobacteria</taxon>
        <taxon>Hyphomicrobiales</taxon>
        <taxon>Kaistiaceae</taxon>
        <taxon>Kaistia</taxon>
    </lineage>
</organism>
<accession>A0A840ATD6</accession>
<dbReference type="GO" id="GO:0022857">
    <property type="term" value="F:transmembrane transporter activity"/>
    <property type="evidence" value="ECO:0007669"/>
    <property type="project" value="InterPro"/>
</dbReference>
<dbReference type="CDD" id="cd06579">
    <property type="entry name" value="TM_PBP1_transp_AraH_like"/>
    <property type="match status" value="1"/>
</dbReference>
<evidence type="ECO:0000256" key="5">
    <source>
        <dbReference type="ARBA" id="ARBA00023136"/>
    </source>
</evidence>
<keyword evidence="3 6" id="KW-0812">Transmembrane</keyword>
<dbReference type="RefSeq" id="WP_246409900.1">
    <property type="nucleotide sequence ID" value="NZ_JACIDS010000004.1"/>
</dbReference>